<dbReference type="InterPro" id="IPR013374">
    <property type="entry name" value="ATPase_typ4_pilus-assembl_PilB"/>
</dbReference>
<protein>
    <submittedName>
        <fullName evidence="7">Type IV-A pilus assembly ATPase PilB</fullName>
    </submittedName>
</protein>
<evidence type="ECO:0000256" key="2">
    <source>
        <dbReference type="ARBA" id="ARBA00006611"/>
    </source>
</evidence>
<dbReference type="InterPro" id="IPR001482">
    <property type="entry name" value="T2SS/T4SS_dom"/>
</dbReference>
<reference evidence="7" key="1">
    <citation type="submission" date="2021-11" db="EMBL/GenBank/DDBJ databases">
        <title>Halomonas sp., isolated from a coastal aquaculture zone in Dongshan Bay.</title>
        <authorList>
            <person name="Lin W."/>
        </authorList>
    </citation>
    <scope>NUCLEOTIDE SEQUENCE</scope>
    <source>
        <strain evidence="7">Yzlin-01</strain>
    </source>
</reference>
<keyword evidence="3" id="KW-0963">Cytoplasm</keyword>
<dbReference type="PANTHER" id="PTHR30258:SF1">
    <property type="entry name" value="PROTEIN TRANSPORT PROTEIN HOFB HOMOLOG"/>
    <property type="match status" value="1"/>
</dbReference>
<dbReference type="Pfam" id="PF05157">
    <property type="entry name" value="MshEN"/>
    <property type="match status" value="1"/>
</dbReference>
<dbReference type="Proteomes" id="UP001165542">
    <property type="component" value="Unassembled WGS sequence"/>
</dbReference>
<evidence type="ECO:0000256" key="4">
    <source>
        <dbReference type="ARBA" id="ARBA00022741"/>
    </source>
</evidence>
<dbReference type="Pfam" id="PF00437">
    <property type="entry name" value="T2SSE"/>
    <property type="match status" value="1"/>
</dbReference>
<dbReference type="Gene3D" id="3.30.300.160">
    <property type="entry name" value="Type II secretion system, protein E, N-terminal domain"/>
    <property type="match status" value="1"/>
</dbReference>
<evidence type="ECO:0000256" key="1">
    <source>
        <dbReference type="ARBA" id="ARBA00004496"/>
    </source>
</evidence>
<organism evidence="7 8">
    <name type="scientific">Halomonas dongshanensis</name>
    <dbReference type="NCBI Taxonomy" id="2890835"/>
    <lineage>
        <taxon>Bacteria</taxon>
        <taxon>Pseudomonadati</taxon>
        <taxon>Pseudomonadota</taxon>
        <taxon>Gammaproteobacteria</taxon>
        <taxon>Oceanospirillales</taxon>
        <taxon>Halomonadaceae</taxon>
        <taxon>Halomonas</taxon>
    </lineage>
</organism>
<sequence>MPLTLALSPYKGLCERFLQHGLITPSQLSSHLRQANSAKCSLLRQLIEHAAIDAGQATLLAGWEYGIPVVDLDGVRMTALPPIEELPTKTLKKLSALPLKRDKEQLTVAIAYPENIIDLHELRVVTGLTIHGVLAPSPQLNLALHSYLLHNERTLLEDLESLDSPDTVAIDYPDSGIGDTSLPHRQEQAPIVKFINKVLFDAINRDASDIHFEPYEGSYRVRFRIDGVLIEIVRLAHQLRQHIAARLKVMARLDIAERRLPQDGTLTLSYSPSRSVEFRVSTLPTVSGEKIVLRLLEQEATHLGIEELGFSHVQRQHYERALSKPHGMVLVTGPTGSGKTVTLYTGLQLLNQTERNLCTAEDPVEIKLAGVNQISVQPKIDFTFSAALRAFLRQDPDVIMVGEIRDLETADIAIKAAQTGHLVLSTVHTNSASETLDRLANMGVAAFNIASAVSLIIAQRLVRRLCSVCKAPTTLPRQVLLDAGVAPDVIESASLYRAVGCKHCTKGYRGRIGVYEVAPISTALREHIHQRASTLDIERTLRAEGHVSLFQHALSRVLDGTTTLEEVQRVTQK</sequence>
<keyword evidence="8" id="KW-1185">Reference proteome</keyword>
<dbReference type="SUPFAM" id="SSF52540">
    <property type="entry name" value="P-loop containing nucleoside triphosphate hydrolases"/>
    <property type="match status" value="1"/>
</dbReference>
<keyword evidence="5" id="KW-0067">ATP-binding</keyword>
<dbReference type="Gene3D" id="3.30.450.90">
    <property type="match status" value="1"/>
</dbReference>
<dbReference type="RefSeq" id="WP_259035871.1">
    <property type="nucleotide sequence ID" value="NZ_JAJISC010000003.1"/>
</dbReference>
<evidence type="ECO:0000256" key="3">
    <source>
        <dbReference type="ARBA" id="ARBA00022490"/>
    </source>
</evidence>
<keyword evidence="4" id="KW-0547">Nucleotide-binding</keyword>
<dbReference type="PANTHER" id="PTHR30258">
    <property type="entry name" value="TYPE II SECRETION SYSTEM PROTEIN GSPE-RELATED"/>
    <property type="match status" value="1"/>
</dbReference>
<dbReference type="EMBL" id="JAJISC010000003">
    <property type="protein sequence ID" value="MCS2609369.1"/>
    <property type="molecule type" value="Genomic_DNA"/>
</dbReference>
<dbReference type="InterPro" id="IPR007831">
    <property type="entry name" value="T2SS_GspE_N"/>
</dbReference>
<gene>
    <name evidence="7" type="primary">pilB</name>
    <name evidence="7" type="ORF">LLY24_08575</name>
</gene>
<dbReference type="Gene3D" id="3.40.50.300">
    <property type="entry name" value="P-loop containing nucleotide triphosphate hydrolases"/>
    <property type="match status" value="1"/>
</dbReference>
<evidence type="ECO:0000256" key="5">
    <source>
        <dbReference type="ARBA" id="ARBA00022840"/>
    </source>
</evidence>
<evidence type="ECO:0000259" key="6">
    <source>
        <dbReference type="PROSITE" id="PS00662"/>
    </source>
</evidence>
<dbReference type="CDD" id="cd01129">
    <property type="entry name" value="PulE-GspE-like"/>
    <property type="match status" value="1"/>
</dbReference>
<name>A0ABT2ECZ7_9GAMM</name>
<comment type="subcellular location">
    <subcellularLocation>
        <location evidence="1">Cytoplasm</location>
    </subcellularLocation>
</comment>
<dbReference type="SUPFAM" id="SSF160246">
    <property type="entry name" value="EspE N-terminal domain-like"/>
    <property type="match status" value="1"/>
</dbReference>
<evidence type="ECO:0000313" key="7">
    <source>
        <dbReference type="EMBL" id="MCS2609369.1"/>
    </source>
</evidence>
<comment type="similarity">
    <text evidence="2">Belongs to the GSP E family.</text>
</comment>
<dbReference type="InterPro" id="IPR027417">
    <property type="entry name" value="P-loop_NTPase"/>
</dbReference>
<feature type="domain" description="Bacterial type II secretion system protein E" evidence="6">
    <location>
        <begin position="392"/>
        <end position="406"/>
    </location>
</feature>
<evidence type="ECO:0000313" key="8">
    <source>
        <dbReference type="Proteomes" id="UP001165542"/>
    </source>
</evidence>
<dbReference type="NCBIfam" id="TIGR02538">
    <property type="entry name" value="type_IV_pilB"/>
    <property type="match status" value="1"/>
</dbReference>
<comment type="caution">
    <text evidence="7">The sequence shown here is derived from an EMBL/GenBank/DDBJ whole genome shotgun (WGS) entry which is preliminary data.</text>
</comment>
<dbReference type="PROSITE" id="PS00662">
    <property type="entry name" value="T2SP_E"/>
    <property type="match status" value="1"/>
</dbReference>
<proteinExistence type="inferred from homology"/>
<dbReference type="InterPro" id="IPR037257">
    <property type="entry name" value="T2SS_E_N_sf"/>
</dbReference>
<accession>A0ABT2ECZ7</accession>